<proteinExistence type="predicted"/>
<reference evidence="7 8" key="1">
    <citation type="submission" date="2019-11" db="EMBL/GenBank/DDBJ databases">
        <title>Whole-genome sequence of a Rhodoblastus acidophilus DSM 142.</title>
        <authorList>
            <person name="Kyndt J.A."/>
            <person name="Meyer T.E."/>
        </authorList>
    </citation>
    <scope>NUCLEOTIDE SEQUENCE [LARGE SCALE GENOMIC DNA]</scope>
    <source>
        <strain evidence="7 8">DSM 142</strain>
    </source>
</reference>
<feature type="transmembrane region" description="Helical" evidence="5">
    <location>
        <begin position="73"/>
        <end position="92"/>
    </location>
</feature>
<dbReference type="AlphaFoldDB" id="A0A6N8DH44"/>
<evidence type="ECO:0000313" key="7">
    <source>
        <dbReference type="EMBL" id="MTV29467.1"/>
    </source>
</evidence>
<dbReference type="Pfam" id="PF04932">
    <property type="entry name" value="Wzy_C"/>
    <property type="match status" value="1"/>
</dbReference>
<dbReference type="InterPro" id="IPR051533">
    <property type="entry name" value="WaaL-like"/>
</dbReference>
<dbReference type="PANTHER" id="PTHR37422">
    <property type="entry name" value="TEICHURONIC ACID BIOSYNTHESIS PROTEIN TUAE"/>
    <property type="match status" value="1"/>
</dbReference>
<feature type="domain" description="O-antigen ligase-related" evidence="6">
    <location>
        <begin position="203"/>
        <end position="343"/>
    </location>
</feature>
<feature type="transmembrane region" description="Helical" evidence="5">
    <location>
        <begin position="366"/>
        <end position="384"/>
    </location>
</feature>
<organism evidence="7 8">
    <name type="scientific">Rhodoblastus acidophilus</name>
    <name type="common">Rhodopseudomonas acidophila</name>
    <dbReference type="NCBI Taxonomy" id="1074"/>
    <lineage>
        <taxon>Bacteria</taxon>
        <taxon>Pseudomonadati</taxon>
        <taxon>Pseudomonadota</taxon>
        <taxon>Alphaproteobacteria</taxon>
        <taxon>Hyphomicrobiales</taxon>
        <taxon>Rhodoblastaceae</taxon>
        <taxon>Rhodoblastus</taxon>
    </lineage>
</organism>
<dbReference type="OrthoDB" id="9796592at2"/>
<dbReference type="EMBL" id="WNKS01000001">
    <property type="protein sequence ID" value="MTV29467.1"/>
    <property type="molecule type" value="Genomic_DNA"/>
</dbReference>
<protein>
    <recommendedName>
        <fullName evidence="6">O-antigen ligase-related domain-containing protein</fullName>
    </recommendedName>
</protein>
<evidence type="ECO:0000256" key="1">
    <source>
        <dbReference type="ARBA" id="ARBA00004141"/>
    </source>
</evidence>
<comment type="subcellular location">
    <subcellularLocation>
        <location evidence="1">Membrane</location>
        <topology evidence="1">Multi-pass membrane protein</topology>
    </subcellularLocation>
</comment>
<dbReference type="Proteomes" id="UP000439113">
    <property type="component" value="Unassembled WGS sequence"/>
</dbReference>
<dbReference type="PANTHER" id="PTHR37422:SF21">
    <property type="entry name" value="EXOQ-LIKE PROTEIN"/>
    <property type="match status" value="1"/>
</dbReference>
<name>A0A6N8DH44_RHOAC</name>
<feature type="transmembrane region" description="Helical" evidence="5">
    <location>
        <begin position="129"/>
        <end position="153"/>
    </location>
</feature>
<evidence type="ECO:0000313" key="8">
    <source>
        <dbReference type="Proteomes" id="UP000439113"/>
    </source>
</evidence>
<gene>
    <name evidence="7" type="ORF">GJ654_00515</name>
</gene>
<feature type="transmembrane region" description="Helical" evidence="5">
    <location>
        <begin position="26"/>
        <end position="43"/>
    </location>
</feature>
<comment type="caution">
    <text evidence="7">The sequence shown here is derived from an EMBL/GenBank/DDBJ whole genome shotgun (WGS) entry which is preliminary data.</text>
</comment>
<dbReference type="GO" id="GO:0016020">
    <property type="term" value="C:membrane"/>
    <property type="evidence" value="ECO:0007669"/>
    <property type="project" value="UniProtKB-SubCell"/>
</dbReference>
<feature type="transmembrane region" description="Helical" evidence="5">
    <location>
        <begin position="219"/>
        <end position="236"/>
    </location>
</feature>
<feature type="transmembrane region" description="Helical" evidence="5">
    <location>
        <begin position="98"/>
        <end position="117"/>
    </location>
</feature>
<dbReference type="RefSeq" id="WP_155444138.1">
    <property type="nucleotide sequence ID" value="NZ_JAOQNR010000001.1"/>
</dbReference>
<feature type="transmembrane region" description="Helical" evidence="5">
    <location>
        <begin position="49"/>
        <end position="66"/>
    </location>
</feature>
<evidence type="ECO:0000256" key="4">
    <source>
        <dbReference type="ARBA" id="ARBA00023136"/>
    </source>
</evidence>
<evidence type="ECO:0000256" key="3">
    <source>
        <dbReference type="ARBA" id="ARBA00022989"/>
    </source>
</evidence>
<feature type="transmembrane region" description="Helical" evidence="5">
    <location>
        <begin position="173"/>
        <end position="191"/>
    </location>
</feature>
<accession>A0A6N8DH44</accession>
<feature type="transmembrane region" description="Helical" evidence="5">
    <location>
        <begin position="196"/>
        <end position="213"/>
    </location>
</feature>
<evidence type="ECO:0000259" key="6">
    <source>
        <dbReference type="Pfam" id="PF04932"/>
    </source>
</evidence>
<keyword evidence="4 5" id="KW-0472">Membrane</keyword>
<dbReference type="InterPro" id="IPR007016">
    <property type="entry name" value="O-antigen_ligase-rel_domated"/>
</dbReference>
<evidence type="ECO:0000256" key="2">
    <source>
        <dbReference type="ARBA" id="ARBA00022692"/>
    </source>
</evidence>
<keyword evidence="3 5" id="KW-1133">Transmembrane helix</keyword>
<sequence>MSETAAAQGFGGAPSARRFTFEYAKLLDVVFWLTMFSGSVVFIEPSPYDFLILITLVLWAIREFYVPRSVLPFLLVLSLWVVGGLFSLIPYWNEPDPVTYTYHTLFITATGMFFALFTARRTSRRLDLLLSGYAASCVLAAAIAVTTWVLGYGEDGEWTLSGRAMAPFKDPNVLGSYLVTGVLYLAQGIILGRWRYLWLTLPSLALILTALFLSFSRGSMGACVIALVMMVAFLFWTADTARMRRTIMAGAVAFVLMAGAGLAAALSIDSVREFFFQRAAVQHDYDEGPTGRFGNQIRAIPMLLERPNGMGPLRYRLTFDLDPHSSYVNAFASNGWLGGFSFIAMVVLTTFLGFRQCLTRHPWMRQAQIVFPATFVFFLQGFQIDIDHWRMFYVTLGAVWGIEAARRRWLADRPARDARSA</sequence>
<evidence type="ECO:0000256" key="5">
    <source>
        <dbReference type="SAM" id="Phobius"/>
    </source>
</evidence>
<keyword evidence="2 5" id="KW-0812">Transmembrane</keyword>
<feature type="transmembrane region" description="Helical" evidence="5">
    <location>
        <begin position="248"/>
        <end position="268"/>
    </location>
</feature>
<feature type="transmembrane region" description="Helical" evidence="5">
    <location>
        <begin position="335"/>
        <end position="354"/>
    </location>
</feature>